<evidence type="ECO:0008006" key="3">
    <source>
        <dbReference type="Google" id="ProtNLM"/>
    </source>
</evidence>
<reference evidence="2" key="1">
    <citation type="submission" date="2014-09" db="EMBL/GenBank/DDBJ databases">
        <authorList>
            <person name="Magalhaes I.L.F."/>
            <person name="Oliveira U."/>
            <person name="Santos F.R."/>
            <person name="Vidigal T.H.D.A."/>
            <person name="Brescovit A.D."/>
            <person name="Santos A.J."/>
        </authorList>
    </citation>
    <scope>NUCLEOTIDE SEQUENCE</scope>
    <source>
        <tissue evidence="2">Shoot tissue taken approximately 20 cm above the soil surface</tissue>
    </source>
</reference>
<dbReference type="EMBL" id="GBRH01180672">
    <property type="protein sequence ID" value="JAE17224.1"/>
    <property type="molecule type" value="Transcribed_RNA"/>
</dbReference>
<feature type="signal peptide" evidence="1">
    <location>
        <begin position="1"/>
        <end position="16"/>
    </location>
</feature>
<keyword evidence="1" id="KW-0732">Signal</keyword>
<sequence>MNMLPLISCLLILITAVPMKHMKIDISIFIICL</sequence>
<organism evidence="2">
    <name type="scientific">Arundo donax</name>
    <name type="common">Giant reed</name>
    <name type="synonym">Donax arundinaceus</name>
    <dbReference type="NCBI Taxonomy" id="35708"/>
    <lineage>
        <taxon>Eukaryota</taxon>
        <taxon>Viridiplantae</taxon>
        <taxon>Streptophyta</taxon>
        <taxon>Embryophyta</taxon>
        <taxon>Tracheophyta</taxon>
        <taxon>Spermatophyta</taxon>
        <taxon>Magnoliopsida</taxon>
        <taxon>Liliopsida</taxon>
        <taxon>Poales</taxon>
        <taxon>Poaceae</taxon>
        <taxon>PACMAD clade</taxon>
        <taxon>Arundinoideae</taxon>
        <taxon>Arundineae</taxon>
        <taxon>Arundo</taxon>
    </lineage>
</organism>
<accession>A0A0A9G184</accession>
<proteinExistence type="predicted"/>
<feature type="chain" id="PRO_5002047608" description="NADH dehydrogenase subunit 5" evidence="1">
    <location>
        <begin position="17"/>
        <end position="33"/>
    </location>
</feature>
<evidence type="ECO:0000313" key="2">
    <source>
        <dbReference type="EMBL" id="JAE17224.1"/>
    </source>
</evidence>
<dbReference type="AlphaFoldDB" id="A0A0A9G184"/>
<reference evidence="2" key="2">
    <citation type="journal article" date="2015" name="Data Brief">
        <title>Shoot transcriptome of the giant reed, Arundo donax.</title>
        <authorList>
            <person name="Barrero R.A."/>
            <person name="Guerrero F.D."/>
            <person name="Moolhuijzen P."/>
            <person name="Goolsby J.A."/>
            <person name="Tidwell J."/>
            <person name="Bellgard S.E."/>
            <person name="Bellgard M.I."/>
        </authorList>
    </citation>
    <scope>NUCLEOTIDE SEQUENCE</scope>
    <source>
        <tissue evidence="2">Shoot tissue taken approximately 20 cm above the soil surface</tissue>
    </source>
</reference>
<protein>
    <recommendedName>
        <fullName evidence="3">NADH dehydrogenase subunit 5</fullName>
    </recommendedName>
</protein>
<name>A0A0A9G184_ARUDO</name>
<evidence type="ECO:0000256" key="1">
    <source>
        <dbReference type="SAM" id="SignalP"/>
    </source>
</evidence>